<sequence length="39" mass="4604">MRCCMASVMISSCCLLFRNRTPVEIVRKNRCYKWGGNYL</sequence>
<protein>
    <submittedName>
        <fullName evidence="1">Uncharacterized protein</fullName>
    </submittedName>
</protein>
<reference evidence="1" key="1">
    <citation type="submission" date="2014-11" db="EMBL/GenBank/DDBJ databases">
        <authorList>
            <person name="Amaro Gonzalez C."/>
        </authorList>
    </citation>
    <scope>NUCLEOTIDE SEQUENCE</scope>
</reference>
<reference evidence="1" key="2">
    <citation type="journal article" date="2015" name="Fish Shellfish Immunol.">
        <title>Early steps in the European eel (Anguilla anguilla)-Vibrio vulnificus interaction in the gills: Role of the RtxA13 toxin.</title>
        <authorList>
            <person name="Callol A."/>
            <person name="Pajuelo D."/>
            <person name="Ebbesson L."/>
            <person name="Teles M."/>
            <person name="MacKenzie S."/>
            <person name="Amaro C."/>
        </authorList>
    </citation>
    <scope>NUCLEOTIDE SEQUENCE</scope>
</reference>
<dbReference type="EMBL" id="GBXM01019943">
    <property type="protein sequence ID" value="JAH88634.1"/>
    <property type="molecule type" value="Transcribed_RNA"/>
</dbReference>
<evidence type="ECO:0000313" key="1">
    <source>
        <dbReference type="EMBL" id="JAH88634.1"/>
    </source>
</evidence>
<name>A0A0E9WE09_ANGAN</name>
<organism evidence="1">
    <name type="scientific">Anguilla anguilla</name>
    <name type="common">European freshwater eel</name>
    <name type="synonym">Muraena anguilla</name>
    <dbReference type="NCBI Taxonomy" id="7936"/>
    <lineage>
        <taxon>Eukaryota</taxon>
        <taxon>Metazoa</taxon>
        <taxon>Chordata</taxon>
        <taxon>Craniata</taxon>
        <taxon>Vertebrata</taxon>
        <taxon>Euteleostomi</taxon>
        <taxon>Actinopterygii</taxon>
        <taxon>Neopterygii</taxon>
        <taxon>Teleostei</taxon>
        <taxon>Anguilliformes</taxon>
        <taxon>Anguillidae</taxon>
        <taxon>Anguilla</taxon>
    </lineage>
</organism>
<dbReference type="AlphaFoldDB" id="A0A0E9WE09"/>
<proteinExistence type="predicted"/>
<accession>A0A0E9WE09</accession>